<reference evidence="1 2" key="1">
    <citation type="journal article" date="2019" name="Sci. Rep.">
        <title>Orb-weaving spider Araneus ventricosus genome elucidates the spidroin gene catalogue.</title>
        <authorList>
            <person name="Kono N."/>
            <person name="Nakamura H."/>
            <person name="Ohtoshi R."/>
            <person name="Moran D.A.P."/>
            <person name="Shinohara A."/>
            <person name="Yoshida Y."/>
            <person name="Fujiwara M."/>
            <person name="Mori M."/>
            <person name="Tomita M."/>
            <person name="Arakawa K."/>
        </authorList>
    </citation>
    <scope>NUCLEOTIDE SEQUENCE [LARGE SCALE GENOMIC DNA]</scope>
</reference>
<keyword evidence="2" id="KW-1185">Reference proteome</keyword>
<gene>
    <name evidence="1" type="ORF">AVEN_238262_1</name>
</gene>
<accession>A0A4Y2SX95</accession>
<evidence type="ECO:0000313" key="2">
    <source>
        <dbReference type="Proteomes" id="UP000499080"/>
    </source>
</evidence>
<dbReference type="AlphaFoldDB" id="A0A4Y2SX95"/>
<sequence>MGIAWVWFTLTLNPPDEALNDEVHAFASHWRMVIHNFTRTEFCLAPVSRKLSCELDTMME</sequence>
<feature type="non-terminal residue" evidence="1">
    <location>
        <position position="60"/>
    </location>
</feature>
<protein>
    <submittedName>
        <fullName evidence="1">Uncharacterized protein</fullName>
    </submittedName>
</protein>
<organism evidence="1 2">
    <name type="scientific">Araneus ventricosus</name>
    <name type="common">Orbweaver spider</name>
    <name type="synonym">Epeira ventricosa</name>
    <dbReference type="NCBI Taxonomy" id="182803"/>
    <lineage>
        <taxon>Eukaryota</taxon>
        <taxon>Metazoa</taxon>
        <taxon>Ecdysozoa</taxon>
        <taxon>Arthropoda</taxon>
        <taxon>Chelicerata</taxon>
        <taxon>Arachnida</taxon>
        <taxon>Araneae</taxon>
        <taxon>Araneomorphae</taxon>
        <taxon>Entelegynae</taxon>
        <taxon>Araneoidea</taxon>
        <taxon>Araneidae</taxon>
        <taxon>Araneus</taxon>
    </lineage>
</organism>
<comment type="caution">
    <text evidence="1">The sequence shown here is derived from an EMBL/GenBank/DDBJ whole genome shotgun (WGS) entry which is preliminary data.</text>
</comment>
<evidence type="ECO:0000313" key="1">
    <source>
        <dbReference type="EMBL" id="GBN92962.1"/>
    </source>
</evidence>
<proteinExistence type="predicted"/>
<name>A0A4Y2SX95_ARAVE</name>
<dbReference type="EMBL" id="BGPR01024692">
    <property type="protein sequence ID" value="GBN92962.1"/>
    <property type="molecule type" value="Genomic_DNA"/>
</dbReference>
<dbReference type="Proteomes" id="UP000499080">
    <property type="component" value="Unassembled WGS sequence"/>
</dbReference>